<organism evidence="13 14">
    <name type="scientific">Coccomyxa subellipsoidea</name>
    <dbReference type="NCBI Taxonomy" id="248742"/>
    <lineage>
        <taxon>Eukaryota</taxon>
        <taxon>Viridiplantae</taxon>
        <taxon>Chlorophyta</taxon>
        <taxon>core chlorophytes</taxon>
        <taxon>Trebouxiophyceae</taxon>
        <taxon>Trebouxiophyceae incertae sedis</taxon>
        <taxon>Coccomyxaceae</taxon>
        <taxon>Coccomyxa</taxon>
    </lineage>
</organism>
<keyword evidence="4 10" id="KW-0812">Transmembrane</keyword>
<keyword evidence="7 10" id="KW-1133">Transmembrane helix</keyword>
<dbReference type="Gene3D" id="2.40.128.330">
    <property type="match status" value="1"/>
</dbReference>
<keyword evidence="6" id="KW-0809">Transit peptide</keyword>
<keyword evidence="14" id="KW-1185">Reference proteome</keyword>
<keyword evidence="5 10" id="KW-0460">Magnesium</keyword>
<feature type="transmembrane region" description="Helical" evidence="10">
    <location>
        <begin position="424"/>
        <end position="444"/>
    </location>
</feature>
<accession>A0ABR2YS91</accession>
<feature type="compositionally biased region" description="Basic and acidic residues" evidence="12">
    <location>
        <begin position="269"/>
        <end position="278"/>
    </location>
</feature>
<evidence type="ECO:0000256" key="10">
    <source>
        <dbReference type="RuleBase" id="RU366041"/>
    </source>
</evidence>
<dbReference type="PANTHER" id="PTHR13890:SF0">
    <property type="entry name" value="MAGNESIUM TRANSPORTER MRS2 HOMOLOG, MITOCHONDRIAL"/>
    <property type="match status" value="1"/>
</dbReference>
<evidence type="ECO:0000313" key="13">
    <source>
        <dbReference type="EMBL" id="KAK9909924.1"/>
    </source>
</evidence>
<evidence type="ECO:0000256" key="9">
    <source>
        <dbReference type="ARBA" id="ARBA00023136"/>
    </source>
</evidence>
<keyword evidence="3 10" id="KW-0813">Transport</keyword>
<keyword evidence="11" id="KW-0175">Coiled coil</keyword>
<dbReference type="Proteomes" id="UP001491310">
    <property type="component" value="Unassembled WGS sequence"/>
</dbReference>
<name>A0ABR2YS91_9CHLO</name>
<dbReference type="InterPro" id="IPR039204">
    <property type="entry name" value="MRS2-like"/>
</dbReference>
<feature type="compositionally biased region" description="Basic and acidic residues" evidence="12">
    <location>
        <begin position="336"/>
        <end position="347"/>
    </location>
</feature>
<evidence type="ECO:0000256" key="11">
    <source>
        <dbReference type="SAM" id="Coils"/>
    </source>
</evidence>
<comment type="caution">
    <text evidence="13">The sequence shown here is derived from an EMBL/GenBank/DDBJ whole genome shotgun (WGS) entry which is preliminary data.</text>
</comment>
<evidence type="ECO:0000256" key="4">
    <source>
        <dbReference type="ARBA" id="ARBA00022692"/>
    </source>
</evidence>
<feature type="coiled-coil region" evidence="11">
    <location>
        <begin position="356"/>
        <end position="386"/>
    </location>
</feature>
<feature type="transmembrane region" description="Helical" evidence="10">
    <location>
        <begin position="456"/>
        <end position="479"/>
    </location>
</feature>
<dbReference type="EMBL" id="JALJOT010000006">
    <property type="protein sequence ID" value="KAK9909924.1"/>
    <property type="molecule type" value="Genomic_DNA"/>
</dbReference>
<feature type="compositionally biased region" description="Basic and acidic residues" evidence="12">
    <location>
        <begin position="299"/>
        <end position="308"/>
    </location>
</feature>
<dbReference type="InterPro" id="IPR045863">
    <property type="entry name" value="CorA_TM1_TM2"/>
</dbReference>
<dbReference type="Pfam" id="PF22099">
    <property type="entry name" value="MRS2-like"/>
    <property type="match status" value="1"/>
</dbReference>
<comment type="function">
    <text evidence="10">Magnesium transporter that may mediate the influx of magnesium.</text>
</comment>
<gene>
    <name evidence="13" type="ORF">WJX75_009561</name>
</gene>
<feature type="region of interest" description="Disordered" evidence="12">
    <location>
        <begin position="269"/>
        <end position="351"/>
    </location>
</feature>
<keyword evidence="9 10" id="KW-0472">Membrane</keyword>
<evidence type="ECO:0000256" key="5">
    <source>
        <dbReference type="ARBA" id="ARBA00022842"/>
    </source>
</evidence>
<keyword evidence="8 10" id="KW-0406">Ion transport</keyword>
<evidence type="ECO:0000256" key="12">
    <source>
        <dbReference type="SAM" id="MobiDB-lite"/>
    </source>
</evidence>
<evidence type="ECO:0000256" key="7">
    <source>
        <dbReference type="ARBA" id="ARBA00022989"/>
    </source>
</evidence>
<feature type="coiled-coil region" evidence="11">
    <location>
        <begin position="213"/>
        <end position="240"/>
    </location>
</feature>
<dbReference type="SUPFAM" id="SSF144083">
    <property type="entry name" value="Magnesium transport protein CorA, transmembrane region"/>
    <property type="match status" value="1"/>
</dbReference>
<sequence>MEPFGAHWEPKTALRKGAVTDNIDAPEEIAVDHGQTAASVGRAIYEVLRVDPAGKTRRIYVKRRDLLRANGLQPRDLRRIDPSLSLTKTSPNITIKENVLVINLGGVRSVIRADKCLVFEPNSVCSQKFLDIVCPRLQASEGAHKRHQKHGQNAVFSQDEEENSPPFELEILEGALMVATGRLDAELVAVSKRVSNVLMNLPRDITPVNLEELRRVKQCLVELESKADNLRDMLEELMDDDDEVCKLNLSSRPSREERRRLRERERLERGMERERELARSSAASNSSENGAGSKVRSSNPEDRERRSVPESGTSTSYSSEGQGPTRPSSSSSLRPGRWELERDRGYEEDGEGYVEAEAALEEMDDAEMEEREVEETEDLLEYYLQRAAGTQSEAERLLAGARDLEESIGVSLSARRFEVNRLELTLSIGSFAAALGAMVAGIFGMNLRSTLEDSVIGFWGTTVGIVLCCVWVFFALFSYTRRRRIL</sequence>
<evidence type="ECO:0000313" key="14">
    <source>
        <dbReference type="Proteomes" id="UP001491310"/>
    </source>
</evidence>
<dbReference type="Gene3D" id="1.20.58.340">
    <property type="entry name" value="Magnesium transport protein CorA, transmembrane region"/>
    <property type="match status" value="1"/>
</dbReference>
<dbReference type="PANTHER" id="PTHR13890">
    <property type="entry name" value="RNA SPLICING PROTEIN MRS2, MITOCHONDRIAL"/>
    <property type="match status" value="1"/>
</dbReference>
<feature type="compositionally biased region" description="Low complexity" evidence="12">
    <location>
        <begin position="310"/>
        <end position="321"/>
    </location>
</feature>
<evidence type="ECO:0000256" key="3">
    <source>
        <dbReference type="ARBA" id="ARBA00022448"/>
    </source>
</evidence>
<comment type="subcellular location">
    <subcellularLocation>
        <location evidence="1 10">Membrane</location>
        <topology evidence="1 10">Multi-pass membrane protein</topology>
    </subcellularLocation>
</comment>
<proteinExistence type="inferred from homology"/>
<protein>
    <recommendedName>
        <fullName evidence="10">Magnesium transporter</fullName>
    </recommendedName>
</protein>
<dbReference type="CDD" id="cd12823">
    <property type="entry name" value="Mrs2_Mfm1p-like"/>
    <property type="match status" value="1"/>
</dbReference>
<comment type="similarity">
    <text evidence="2 10">Belongs to the CorA metal ion transporter (MIT) (TC 1.A.35.5) family.</text>
</comment>
<evidence type="ECO:0000256" key="1">
    <source>
        <dbReference type="ARBA" id="ARBA00004141"/>
    </source>
</evidence>
<evidence type="ECO:0000256" key="2">
    <source>
        <dbReference type="ARBA" id="ARBA00007535"/>
    </source>
</evidence>
<evidence type="ECO:0000256" key="8">
    <source>
        <dbReference type="ARBA" id="ARBA00023065"/>
    </source>
</evidence>
<feature type="compositionally biased region" description="Low complexity" evidence="12">
    <location>
        <begin position="279"/>
        <end position="293"/>
    </location>
</feature>
<evidence type="ECO:0000256" key="6">
    <source>
        <dbReference type="ARBA" id="ARBA00022946"/>
    </source>
</evidence>
<reference evidence="13 14" key="1">
    <citation type="journal article" date="2024" name="Nat. Commun.">
        <title>Phylogenomics reveals the evolutionary origins of lichenization in chlorophyte algae.</title>
        <authorList>
            <person name="Puginier C."/>
            <person name="Libourel C."/>
            <person name="Otte J."/>
            <person name="Skaloud P."/>
            <person name="Haon M."/>
            <person name="Grisel S."/>
            <person name="Petersen M."/>
            <person name="Berrin J.G."/>
            <person name="Delaux P.M."/>
            <person name="Dal Grande F."/>
            <person name="Keller J."/>
        </authorList>
    </citation>
    <scope>NUCLEOTIDE SEQUENCE [LARGE SCALE GENOMIC DNA]</scope>
    <source>
        <strain evidence="13 14">SAG 216-7</strain>
    </source>
</reference>